<dbReference type="InterPro" id="IPR010982">
    <property type="entry name" value="Lambda_DNA-bd_dom_sf"/>
</dbReference>
<evidence type="ECO:0000313" key="2">
    <source>
        <dbReference type="EMBL" id="TQO19681.1"/>
    </source>
</evidence>
<dbReference type="PROSITE" id="PS50943">
    <property type="entry name" value="HTH_CROC1"/>
    <property type="match status" value="1"/>
</dbReference>
<dbReference type="Proteomes" id="UP000316560">
    <property type="component" value="Unassembled WGS sequence"/>
</dbReference>
<dbReference type="InterPro" id="IPR001387">
    <property type="entry name" value="Cro/C1-type_HTH"/>
</dbReference>
<dbReference type="AlphaFoldDB" id="A0A8H2KAH4"/>
<keyword evidence="3" id="KW-1185">Reference proteome</keyword>
<sequence>MADFRSERTLGARIQAARKARGFRTTLDLANAIDGGNVSESIIENIEAGRKASIDVSQLLNIAMALGIAPSYLLAPLGRPWEGIDLPNLSRAFEGMSSVEFDSWFSNVPESGFQPQSISGRNASSELQALREWASLTREVARLEVARELEVAAEGGLAARTEARLTFARDEKKRLESYLGTAGWEL</sequence>
<dbReference type="GO" id="GO:0003677">
    <property type="term" value="F:DNA binding"/>
    <property type="evidence" value="ECO:0007669"/>
    <property type="project" value="InterPro"/>
</dbReference>
<dbReference type="RefSeq" id="WP_141990140.1">
    <property type="nucleotide sequence ID" value="NZ_VFRA01000001.1"/>
</dbReference>
<protein>
    <recommendedName>
        <fullName evidence="1">HTH cro/C1-type domain-containing protein</fullName>
    </recommendedName>
</protein>
<dbReference type="Gene3D" id="1.10.260.40">
    <property type="entry name" value="lambda repressor-like DNA-binding domains"/>
    <property type="match status" value="1"/>
</dbReference>
<dbReference type="EMBL" id="VFRA01000001">
    <property type="protein sequence ID" value="TQO19681.1"/>
    <property type="molecule type" value="Genomic_DNA"/>
</dbReference>
<evidence type="ECO:0000313" key="3">
    <source>
        <dbReference type="Proteomes" id="UP000316560"/>
    </source>
</evidence>
<reference evidence="2 3" key="1">
    <citation type="submission" date="2019-06" db="EMBL/GenBank/DDBJ databases">
        <title>Sequencing the genomes of 1000 actinobacteria strains.</title>
        <authorList>
            <person name="Klenk H.-P."/>
        </authorList>
    </citation>
    <scope>NUCLEOTIDE SEQUENCE [LARGE SCALE GENOMIC DNA]</scope>
    <source>
        <strain evidence="2 3">DSM 21947</strain>
    </source>
</reference>
<dbReference type="SUPFAM" id="SSF47413">
    <property type="entry name" value="lambda repressor-like DNA-binding domains"/>
    <property type="match status" value="1"/>
</dbReference>
<accession>A0A8H2KAH4</accession>
<organism evidence="2 3">
    <name type="scientific">Rhodoglobus vestalii</name>
    <dbReference type="NCBI Taxonomy" id="193384"/>
    <lineage>
        <taxon>Bacteria</taxon>
        <taxon>Bacillati</taxon>
        <taxon>Actinomycetota</taxon>
        <taxon>Actinomycetes</taxon>
        <taxon>Micrococcales</taxon>
        <taxon>Microbacteriaceae</taxon>
        <taxon>Rhodoglobus</taxon>
    </lineage>
</organism>
<proteinExistence type="predicted"/>
<evidence type="ECO:0000259" key="1">
    <source>
        <dbReference type="PROSITE" id="PS50943"/>
    </source>
</evidence>
<feature type="domain" description="HTH cro/C1-type" evidence="1">
    <location>
        <begin position="37"/>
        <end position="73"/>
    </location>
</feature>
<gene>
    <name evidence="2" type="ORF">FB472_1253</name>
</gene>
<name>A0A8H2KAH4_9MICO</name>
<dbReference type="OrthoDB" id="4161577at2"/>
<comment type="caution">
    <text evidence="2">The sequence shown here is derived from an EMBL/GenBank/DDBJ whole genome shotgun (WGS) entry which is preliminary data.</text>
</comment>